<reference evidence="3" key="1">
    <citation type="submission" date="2020-10" db="EMBL/GenBank/DDBJ databases">
        <authorList>
            <person name="Gilroy R."/>
        </authorList>
    </citation>
    <scope>NUCLEOTIDE SEQUENCE</scope>
    <source>
        <strain evidence="3">B3-1481</strain>
    </source>
</reference>
<keyword evidence="2" id="KW-0732">Signal</keyword>
<evidence type="ECO:0000313" key="4">
    <source>
        <dbReference type="Proteomes" id="UP000823769"/>
    </source>
</evidence>
<evidence type="ECO:0000256" key="2">
    <source>
        <dbReference type="SAM" id="SignalP"/>
    </source>
</evidence>
<feature type="region of interest" description="Disordered" evidence="1">
    <location>
        <begin position="145"/>
        <end position="168"/>
    </location>
</feature>
<reference evidence="3" key="2">
    <citation type="journal article" date="2021" name="PeerJ">
        <title>Extensive microbial diversity within the chicken gut microbiome revealed by metagenomics and culture.</title>
        <authorList>
            <person name="Gilroy R."/>
            <person name="Ravi A."/>
            <person name="Getino M."/>
            <person name="Pursley I."/>
            <person name="Horton D.L."/>
            <person name="Alikhan N.F."/>
            <person name="Baker D."/>
            <person name="Gharbi K."/>
            <person name="Hall N."/>
            <person name="Watson M."/>
            <person name="Adriaenssens E.M."/>
            <person name="Foster-Nyarko E."/>
            <person name="Jarju S."/>
            <person name="Secka A."/>
            <person name="Antonio M."/>
            <person name="Oren A."/>
            <person name="Chaudhuri R.R."/>
            <person name="La Ragione R."/>
            <person name="Hildebrand F."/>
            <person name="Pallen M.J."/>
        </authorList>
    </citation>
    <scope>NUCLEOTIDE SEQUENCE</scope>
    <source>
        <strain evidence="3">B3-1481</strain>
    </source>
</reference>
<sequence>MNNKASSILQNAMALLLTASAALCLCLLTGCSHEELPETGKYNTMIVLRGDGTKALAPDEAQSIVIYAFSSDNDLVGYLYEDSINGRDIFPMNLTAGGVIDFYVILNPVCSGFEIIDENNEAVTFGSHEGKTAETIKNWKLKRTKDTPGKAVPMSNLEDQVDGYHNPTGKSNRTFEVVANRNSWQEIPIQVTRAVSKVEVWFWANDNWTNRPYNYSSIDSQVLTDPVGESMVFDGNITGYSLTEKTEKSNNKSYHTNGTQGNLNGEEFKKYEEGTLFYNEDYFKLIWEQYILPNTLYGGDNMGQSTESGANCTTLEIDYTYHYQPRWDSYEWQKEQQENKTIYLPASSRNTIIKVWCALRDDTDRSFTYEVVDWDETVTVDIPAFD</sequence>
<dbReference type="EMBL" id="JADILW010000010">
    <property type="protein sequence ID" value="MBO8479629.1"/>
    <property type="molecule type" value="Genomic_DNA"/>
</dbReference>
<evidence type="ECO:0008006" key="5">
    <source>
        <dbReference type="Google" id="ProtNLM"/>
    </source>
</evidence>
<dbReference type="PROSITE" id="PS51257">
    <property type="entry name" value="PROKAR_LIPOPROTEIN"/>
    <property type="match status" value="1"/>
</dbReference>
<name>A0A9D9NMW0_9BACT</name>
<gene>
    <name evidence="3" type="ORF">IAB76_00750</name>
</gene>
<evidence type="ECO:0000256" key="1">
    <source>
        <dbReference type="SAM" id="MobiDB-lite"/>
    </source>
</evidence>
<comment type="caution">
    <text evidence="3">The sequence shown here is derived from an EMBL/GenBank/DDBJ whole genome shotgun (WGS) entry which is preliminary data.</text>
</comment>
<dbReference type="Proteomes" id="UP000823769">
    <property type="component" value="Unassembled WGS sequence"/>
</dbReference>
<feature type="signal peptide" evidence="2">
    <location>
        <begin position="1"/>
        <end position="21"/>
    </location>
</feature>
<proteinExistence type="predicted"/>
<accession>A0A9D9NMW0</accession>
<feature type="chain" id="PRO_5039622456" description="Major fimbrial subunit protein N-terminal domain-containing protein" evidence="2">
    <location>
        <begin position="22"/>
        <end position="386"/>
    </location>
</feature>
<dbReference type="AlphaFoldDB" id="A0A9D9NMW0"/>
<protein>
    <recommendedName>
        <fullName evidence="5">Major fimbrial subunit protein N-terminal domain-containing protein</fullName>
    </recommendedName>
</protein>
<evidence type="ECO:0000313" key="3">
    <source>
        <dbReference type="EMBL" id="MBO8479629.1"/>
    </source>
</evidence>
<organism evidence="3 4">
    <name type="scientific">Candidatus Cryptobacteroides avistercoris</name>
    <dbReference type="NCBI Taxonomy" id="2840758"/>
    <lineage>
        <taxon>Bacteria</taxon>
        <taxon>Pseudomonadati</taxon>
        <taxon>Bacteroidota</taxon>
        <taxon>Bacteroidia</taxon>
        <taxon>Bacteroidales</taxon>
        <taxon>Candidatus Cryptobacteroides</taxon>
    </lineage>
</organism>